<organism evidence="3 4">
    <name type="scientific">Bowmanella denitrificans</name>
    <dbReference type="NCBI Taxonomy" id="366582"/>
    <lineage>
        <taxon>Bacteria</taxon>
        <taxon>Pseudomonadati</taxon>
        <taxon>Pseudomonadota</taxon>
        <taxon>Gammaproteobacteria</taxon>
        <taxon>Alteromonadales</taxon>
        <taxon>Alteromonadaceae</taxon>
        <taxon>Bowmanella</taxon>
    </lineage>
</organism>
<evidence type="ECO:0000313" key="3">
    <source>
        <dbReference type="EMBL" id="GAA0374950.1"/>
    </source>
</evidence>
<keyword evidence="2" id="KW-1133">Transmembrane helix</keyword>
<comment type="caution">
    <text evidence="3">The sequence shown here is derived from an EMBL/GenBank/DDBJ whole genome shotgun (WGS) entry which is preliminary data.</text>
</comment>
<protein>
    <submittedName>
        <fullName evidence="3">Uncharacterized protein</fullName>
    </submittedName>
</protein>
<keyword evidence="2" id="KW-0812">Transmembrane</keyword>
<dbReference type="Proteomes" id="UP001501757">
    <property type="component" value="Unassembled WGS sequence"/>
</dbReference>
<keyword evidence="4" id="KW-1185">Reference proteome</keyword>
<accession>A0ABN0XWR8</accession>
<feature type="transmembrane region" description="Helical" evidence="2">
    <location>
        <begin position="38"/>
        <end position="56"/>
    </location>
</feature>
<proteinExistence type="predicted"/>
<keyword evidence="2" id="KW-0472">Membrane</keyword>
<evidence type="ECO:0000313" key="4">
    <source>
        <dbReference type="Proteomes" id="UP001501757"/>
    </source>
</evidence>
<evidence type="ECO:0000256" key="1">
    <source>
        <dbReference type="SAM" id="MobiDB-lite"/>
    </source>
</evidence>
<evidence type="ECO:0000256" key="2">
    <source>
        <dbReference type="SAM" id="Phobius"/>
    </source>
</evidence>
<feature type="transmembrane region" description="Helical" evidence="2">
    <location>
        <begin position="77"/>
        <end position="94"/>
    </location>
</feature>
<feature type="region of interest" description="Disordered" evidence="1">
    <location>
        <begin position="171"/>
        <end position="247"/>
    </location>
</feature>
<feature type="compositionally biased region" description="Basic and acidic residues" evidence="1">
    <location>
        <begin position="213"/>
        <end position="232"/>
    </location>
</feature>
<dbReference type="RefSeq" id="WP_343847525.1">
    <property type="nucleotide sequence ID" value="NZ_BAAAEI010000031.1"/>
</dbReference>
<reference evidence="3 4" key="1">
    <citation type="journal article" date="2019" name="Int. J. Syst. Evol. Microbiol.">
        <title>The Global Catalogue of Microorganisms (GCM) 10K type strain sequencing project: providing services to taxonomists for standard genome sequencing and annotation.</title>
        <authorList>
            <consortium name="The Broad Institute Genomics Platform"/>
            <consortium name="The Broad Institute Genome Sequencing Center for Infectious Disease"/>
            <person name="Wu L."/>
            <person name="Ma J."/>
        </authorList>
    </citation>
    <scope>NUCLEOTIDE SEQUENCE [LARGE SCALE GENOMIC DNA]</scope>
    <source>
        <strain evidence="3 4">JCM 13378</strain>
    </source>
</reference>
<feature type="transmembrane region" description="Helical" evidence="2">
    <location>
        <begin position="7"/>
        <end position="26"/>
    </location>
</feature>
<gene>
    <name evidence="3" type="ORF">GCM10009092_43980</name>
</gene>
<dbReference type="EMBL" id="BAAAEI010000031">
    <property type="protein sequence ID" value="GAA0374950.1"/>
    <property type="molecule type" value="Genomic_DNA"/>
</dbReference>
<sequence>MHKINRDGILLSVFLFVVIWAPLKLLPLFDALEGQFKIIIYLLIFIGCFWLGYRFAKKYGQKKLNKLFLQPYLRIPLIIFIPFTFSIGIVLRIPEEPVIIVDPTNSNPIPCGNFDNMAELIIGRESHLGRGKPTNDIEGLERLNPGCKVSESARQRLQEADEKWRVQNIKKAQEDEAPLAQGNKENKALESNPEQDTAKKDYISPPETEDQFSEDKISNQSENDKATGEDIGKIVASGRGEDATTTTENYRRVYRDSPSLIEEIFRRLGGGIGGAFGSKTTTVHKIVKSTSTTSFDKAGVVQQLKAQFTNLDINQAYELRKAMIAALMNQIQDGGLSEEDANDILNSIDNFLDKNNPSTKDANSKLNAWVNDTCNKLIEGVTFPEGMTLPVSTSEAIINCLNERVDDAPTLDKYVELVKGVTDR</sequence>
<name>A0ABN0XWR8_9ALTE</name>